<dbReference type="GO" id="GO:0009055">
    <property type="term" value="F:electron transfer activity"/>
    <property type="evidence" value="ECO:0007669"/>
    <property type="project" value="TreeGrafter"/>
</dbReference>
<dbReference type="PROSITE" id="PS00195">
    <property type="entry name" value="GLUTAREDOXIN_1"/>
    <property type="match status" value="1"/>
</dbReference>
<dbReference type="PROSITE" id="PS51354">
    <property type="entry name" value="GLUTAREDOXIN_2"/>
    <property type="match status" value="1"/>
</dbReference>
<dbReference type="OrthoDB" id="418495at2759"/>
<keyword evidence="3" id="KW-0676">Redox-active center</keyword>
<evidence type="ECO:0000259" key="4">
    <source>
        <dbReference type="Pfam" id="PF00462"/>
    </source>
</evidence>
<dbReference type="InterPro" id="IPR036390">
    <property type="entry name" value="WH_DNA-bd_sf"/>
</dbReference>
<gene>
    <name evidence="5" type="ORF">PACLA_8A011809</name>
</gene>
<keyword evidence="6" id="KW-1185">Reference proteome</keyword>
<dbReference type="SUPFAM" id="SSF52833">
    <property type="entry name" value="Thioredoxin-like"/>
    <property type="match status" value="1"/>
</dbReference>
<dbReference type="Gene3D" id="3.40.30.10">
    <property type="entry name" value="Glutaredoxin"/>
    <property type="match status" value="1"/>
</dbReference>
<dbReference type="AlphaFoldDB" id="A0A6S7IZ27"/>
<dbReference type="PANTHER" id="PTHR34386">
    <property type="entry name" value="GLUTAREDOXIN"/>
    <property type="match status" value="1"/>
</dbReference>
<keyword evidence="2" id="KW-1015">Disulfide bond</keyword>
<protein>
    <submittedName>
        <fullName evidence="5">DEP domain-containing mTOR-interacting -like, partial</fullName>
    </submittedName>
</protein>
<evidence type="ECO:0000313" key="5">
    <source>
        <dbReference type="EMBL" id="CAB4022119.1"/>
    </source>
</evidence>
<sequence>MKGRITVYSITGCPHCIRAKNRLRELDLKYVDINLEVYTNSRSEMKQRTGRKTVPQIFFNAKHIGGFADFDALSASELDELIKHVNENEAPDDAPQIPQEPENQQGVNYGSSGFTCEQDEYSELVKQIKNSGIVKTNGSFLWSYKHTFKGKELVDWLVSFKHL</sequence>
<dbReference type="GO" id="GO:0045454">
    <property type="term" value="P:cell redox homeostasis"/>
    <property type="evidence" value="ECO:0007669"/>
    <property type="project" value="TreeGrafter"/>
</dbReference>
<evidence type="ECO:0000256" key="1">
    <source>
        <dbReference type="ARBA" id="ARBA00002549"/>
    </source>
</evidence>
<dbReference type="InterPro" id="IPR014025">
    <property type="entry name" value="Glutaredoxin_subgr"/>
</dbReference>
<dbReference type="SUPFAM" id="SSF46785">
    <property type="entry name" value="Winged helix' DNA-binding domain"/>
    <property type="match status" value="1"/>
</dbReference>
<dbReference type="Proteomes" id="UP001152795">
    <property type="component" value="Unassembled WGS sequence"/>
</dbReference>
<feature type="non-terminal residue" evidence="5">
    <location>
        <position position="163"/>
    </location>
</feature>
<dbReference type="InterPro" id="IPR051548">
    <property type="entry name" value="Grx-like_ET"/>
</dbReference>
<accession>A0A6S7IZ27</accession>
<dbReference type="EMBL" id="CACRXK020011813">
    <property type="protein sequence ID" value="CAB4022119.1"/>
    <property type="molecule type" value="Genomic_DNA"/>
</dbReference>
<comment type="caution">
    <text evidence="5">The sequence shown here is derived from an EMBL/GenBank/DDBJ whole genome shotgun (WGS) entry which is preliminary data.</text>
</comment>
<proteinExistence type="predicted"/>
<dbReference type="PRINTS" id="PR00160">
    <property type="entry name" value="GLUTAREDOXIN"/>
</dbReference>
<dbReference type="Pfam" id="PF00462">
    <property type="entry name" value="Glutaredoxin"/>
    <property type="match status" value="1"/>
</dbReference>
<dbReference type="PANTHER" id="PTHR34386:SF1">
    <property type="entry name" value="GLUTAREDOXIN-LIKE PROTEIN NRDH"/>
    <property type="match status" value="1"/>
</dbReference>
<reference evidence="5" key="1">
    <citation type="submission" date="2020-04" db="EMBL/GenBank/DDBJ databases">
        <authorList>
            <person name="Alioto T."/>
            <person name="Alioto T."/>
            <person name="Gomez Garrido J."/>
        </authorList>
    </citation>
    <scope>NUCLEOTIDE SEQUENCE</scope>
    <source>
        <strain evidence="5">A484AB</strain>
    </source>
</reference>
<dbReference type="InterPro" id="IPR002109">
    <property type="entry name" value="Glutaredoxin"/>
</dbReference>
<dbReference type="InterPro" id="IPR036249">
    <property type="entry name" value="Thioredoxin-like_sf"/>
</dbReference>
<comment type="function">
    <text evidence="1">Has a glutathione-disulfide oxidoreductase activity in the presence of NADPH and glutathione reductase. Reduces low molecular weight disulfides and proteins.</text>
</comment>
<organism evidence="5 6">
    <name type="scientific">Paramuricea clavata</name>
    <name type="common">Red gorgonian</name>
    <name type="synonym">Violescent sea-whip</name>
    <dbReference type="NCBI Taxonomy" id="317549"/>
    <lineage>
        <taxon>Eukaryota</taxon>
        <taxon>Metazoa</taxon>
        <taxon>Cnidaria</taxon>
        <taxon>Anthozoa</taxon>
        <taxon>Octocorallia</taxon>
        <taxon>Malacalcyonacea</taxon>
        <taxon>Plexauridae</taxon>
        <taxon>Paramuricea</taxon>
    </lineage>
</organism>
<evidence type="ECO:0000256" key="2">
    <source>
        <dbReference type="ARBA" id="ARBA00023157"/>
    </source>
</evidence>
<feature type="domain" description="Glutaredoxin" evidence="4">
    <location>
        <begin position="5"/>
        <end position="64"/>
    </location>
</feature>
<evidence type="ECO:0000256" key="3">
    <source>
        <dbReference type="ARBA" id="ARBA00023284"/>
    </source>
</evidence>
<name>A0A6S7IZ27_PARCT</name>
<evidence type="ECO:0000313" key="6">
    <source>
        <dbReference type="Proteomes" id="UP001152795"/>
    </source>
</evidence>
<dbReference type="InterPro" id="IPR011767">
    <property type="entry name" value="GLR_AS"/>
</dbReference>